<proteinExistence type="predicted"/>
<organism evidence="1 2">
    <name type="scientific">Xylona heveae (strain CBS 132557 / TC161)</name>
    <dbReference type="NCBI Taxonomy" id="1328760"/>
    <lineage>
        <taxon>Eukaryota</taxon>
        <taxon>Fungi</taxon>
        <taxon>Dikarya</taxon>
        <taxon>Ascomycota</taxon>
        <taxon>Pezizomycotina</taxon>
        <taxon>Xylonomycetes</taxon>
        <taxon>Xylonales</taxon>
        <taxon>Xylonaceae</taxon>
        <taxon>Xylona</taxon>
    </lineage>
</organism>
<evidence type="ECO:0000313" key="1">
    <source>
        <dbReference type="EMBL" id="KZF20691.1"/>
    </source>
</evidence>
<dbReference type="OrthoDB" id="2155101at2759"/>
<gene>
    <name evidence="1" type="ORF">L228DRAFT_284636</name>
</gene>
<dbReference type="GeneID" id="28901384"/>
<dbReference type="AlphaFoldDB" id="A0A165F881"/>
<dbReference type="InterPro" id="IPR024242">
    <property type="entry name" value="NCE101"/>
</dbReference>
<evidence type="ECO:0000313" key="2">
    <source>
        <dbReference type="Proteomes" id="UP000076632"/>
    </source>
</evidence>
<dbReference type="InParanoid" id="A0A165F881"/>
<dbReference type="EMBL" id="KV407462">
    <property type="protein sequence ID" value="KZF20691.1"/>
    <property type="molecule type" value="Genomic_DNA"/>
</dbReference>
<dbReference type="Proteomes" id="UP000076632">
    <property type="component" value="Unassembled WGS sequence"/>
</dbReference>
<dbReference type="RefSeq" id="XP_018186246.1">
    <property type="nucleotide sequence ID" value="XM_018336247.1"/>
</dbReference>
<dbReference type="GO" id="GO:0009306">
    <property type="term" value="P:protein secretion"/>
    <property type="evidence" value="ECO:0007669"/>
    <property type="project" value="InterPro"/>
</dbReference>
<keyword evidence="2" id="KW-1185">Reference proteome</keyword>
<accession>A0A165F881</accession>
<sequence>MSAASYKYIISRRVDPVFALAIGVAAAGVRIRREEKEKGHDGWQALALGMRRIGVSESFRRQLGLDAPPTKTVGVE</sequence>
<protein>
    <submittedName>
        <fullName evidence="1">Uncharacterized protein</fullName>
    </submittedName>
</protein>
<reference evidence="1 2" key="1">
    <citation type="journal article" date="2016" name="Fungal Biol.">
        <title>The genome of Xylona heveae provides a window into fungal endophytism.</title>
        <authorList>
            <person name="Gazis R."/>
            <person name="Kuo A."/>
            <person name="Riley R."/>
            <person name="LaButti K."/>
            <person name="Lipzen A."/>
            <person name="Lin J."/>
            <person name="Amirebrahimi M."/>
            <person name="Hesse C.N."/>
            <person name="Spatafora J.W."/>
            <person name="Henrissat B."/>
            <person name="Hainaut M."/>
            <person name="Grigoriev I.V."/>
            <person name="Hibbett D.S."/>
        </authorList>
    </citation>
    <scope>NUCLEOTIDE SEQUENCE [LARGE SCALE GENOMIC DNA]</scope>
    <source>
        <strain evidence="1 2">TC161</strain>
    </source>
</reference>
<dbReference type="Pfam" id="PF11654">
    <property type="entry name" value="NCE101"/>
    <property type="match status" value="1"/>
</dbReference>
<name>A0A165F881_XYLHT</name>
<dbReference type="STRING" id="1328760.A0A165F881"/>